<dbReference type="RefSeq" id="WP_283823675.1">
    <property type="nucleotide sequence ID" value="NZ_JASDAY010000022.1"/>
</dbReference>
<evidence type="ECO:0000313" key="1">
    <source>
        <dbReference type="EMBL" id="MDJ1645504.1"/>
    </source>
</evidence>
<proteinExistence type="predicted"/>
<keyword evidence="2" id="KW-1185">Reference proteome</keyword>
<organism evidence="1 2">
    <name type="scientific">Mycoplasma phocimorsus</name>
    <dbReference type="NCBI Taxonomy" id="3045839"/>
    <lineage>
        <taxon>Bacteria</taxon>
        <taxon>Bacillati</taxon>
        <taxon>Mycoplasmatota</taxon>
        <taxon>Mollicutes</taxon>
        <taxon>Mycoplasmataceae</taxon>
        <taxon>Mycoplasma</taxon>
    </lineage>
</organism>
<dbReference type="EMBL" id="JASDDP010000003">
    <property type="protein sequence ID" value="MDJ1645504.1"/>
    <property type="molecule type" value="Genomic_DNA"/>
</dbReference>
<gene>
    <name evidence="1" type="ORF">QLQ80_00155</name>
</gene>
<accession>A0AAJ1PS42</accession>
<comment type="caution">
    <text evidence="1">The sequence shown here is derived from an EMBL/GenBank/DDBJ whole genome shotgun (WGS) entry which is preliminary data.</text>
</comment>
<evidence type="ECO:0000313" key="2">
    <source>
        <dbReference type="Proteomes" id="UP001224428"/>
    </source>
</evidence>
<dbReference type="AlphaFoldDB" id="A0AAJ1PS42"/>
<dbReference type="Proteomes" id="UP001224428">
    <property type="component" value="Unassembled WGS sequence"/>
</dbReference>
<sequence length="509" mass="60755">MDFQREENLTDFWLNYWTEAKKNSIAKQVNNPKFSSFFFKSFVISNNNLVIFNQTHGFGNFNKLTYTIFIDNFFKNIDLTNKNIIVLQNLKNPSFYYDLTCSKITQNKGFAYIAENKKRTSIIFLNTYIKRIRADYIIHASTEKDYTYIRIFENGKPIAKSILINTLNEYNKAQTVQAVISDERFVHINQNLIEEDYIENSIKNLSGSFLYDEPLINIVIERNNEHFDDTLKKLLKLSKYKILFTPSNGSNFLKKFINYIYIYWIKKPDIILKLNNNFNQISLKLNIDDSYAKIDPNFLVISYLDYYINELKAEDMSYLFLDPSFNAYFDKLFLRFPKIKQVSNPDDPKLFLVKDFANIGIKQYKNDIVAFIFKYILYINYLKNQNISMFFKWKNLTKLYGNYYELVKVFNIKFREIDKLLDSIKNNFSAYECEYIIEVQNITSAFHDQLILIRIPNENSTILIAYNFIFEKYEVYFTINKDFKKDKSNYKKRIKKYVEVVQTSLEEAI</sequence>
<name>A0AAJ1PS42_9MOLU</name>
<reference evidence="1" key="1">
    <citation type="submission" date="2023-05" db="EMBL/GenBank/DDBJ databases">
        <title>Mycoplasma phocimorsus sp. nov., isolated from Scandinavian patients with seal finger or septic arthritis after contact with seals.</title>
        <authorList>
            <person name="Skafte-Holm A."/>
            <person name="Pedersen T.R."/>
            <person name="Froelund M."/>
            <person name="Stegger M."/>
            <person name="Qvortrup K."/>
            <person name="Michaels D.L."/>
            <person name="Brown D.R."/>
            <person name="Jensen J.S."/>
        </authorList>
    </citation>
    <scope>NUCLEOTIDE SEQUENCE</scope>
    <source>
        <strain evidence="1">M5725</strain>
    </source>
</reference>
<protein>
    <submittedName>
        <fullName evidence="1">Uncharacterized protein</fullName>
    </submittedName>
</protein>